<reference evidence="1 2" key="1">
    <citation type="submission" date="2020-08" db="EMBL/GenBank/DDBJ databases">
        <title>Bridging the membrane lipid divide: bacteria of the FCB group superphylum have the potential to synthesize archaeal ether lipids.</title>
        <authorList>
            <person name="Villanueva L."/>
            <person name="Von Meijenfeldt F.A.B."/>
            <person name="Westbye A.B."/>
            <person name="Yadav S."/>
            <person name="Hopmans E.C."/>
            <person name="Dutilh B.E."/>
            <person name="Sinninghe Damste J.S."/>
        </authorList>
    </citation>
    <scope>NUCLEOTIDE SEQUENCE [LARGE SCALE GENOMIC DNA]</scope>
    <source>
        <strain evidence="1">NIOZ-UU47</strain>
    </source>
</reference>
<gene>
    <name evidence="1" type="ORF">H8E41_06770</name>
</gene>
<sequence>MDHQLTLRQKIGFYLHLSMCTFCVRHKKQMDFLKQLLDLNKKQPDVIHRSMTLSRTKKEEIKKCLRDHTHS</sequence>
<accession>A0A8J6NDL2</accession>
<proteinExistence type="predicted"/>
<protein>
    <recommendedName>
        <fullName evidence="3">Zf-HC2 domain-containing protein</fullName>
    </recommendedName>
</protein>
<comment type="caution">
    <text evidence="1">The sequence shown here is derived from an EMBL/GenBank/DDBJ whole genome shotgun (WGS) entry which is preliminary data.</text>
</comment>
<name>A0A8J6NDL2_9BACT</name>
<evidence type="ECO:0008006" key="3">
    <source>
        <dbReference type="Google" id="ProtNLM"/>
    </source>
</evidence>
<dbReference type="Proteomes" id="UP000614424">
    <property type="component" value="Unassembled WGS sequence"/>
</dbReference>
<dbReference type="AlphaFoldDB" id="A0A8J6NDL2"/>
<organism evidence="1 2">
    <name type="scientific">Candidatus Desulfobia pelagia</name>
    <dbReference type="NCBI Taxonomy" id="2841692"/>
    <lineage>
        <taxon>Bacteria</taxon>
        <taxon>Pseudomonadati</taxon>
        <taxon>Thermodesulfobacteriota</taxon>
        <taxon>Desulfobulbia</taxon>
        <taxon>Desulfobulbales</taxon>
        <taxon>Desulfobulbaceae</taxon>
        <taxon>Candidatus Desulfobia</taxon>
    </lineage>
</organism>
<evidence type="ECO:0000313" key="1">
    <source>
        <dbReference type="EMBL" id="MBC8317592.1"/>
    </source>
</evidence>
<evidence type="ECO:0000313" key="2">
    <source>
        <dbReference type="Proteomes" id="UP000614424"/>
    </source>
</evidence>
<dbReference type="EMBL" id="JACNJZ010000093">
    <property type="protein sequence ID" value="MBC8317592.1"/>
    <property type="molecule type" value="Genomic_DNA"/>
</dbReference>